<protein>
    <submittedName>
        <fullName evidence="2">Chromosome segregation ATPase</fullName>
    </submittedName>
</protein>
<evidence type="ECO:0000313" key="2">
    <source>
        <dbReference type="EMBL" id="MDQ0271132.1"/>
    </source>
</evidence>
<gene>
    <name evidence="2" type="ORF">J2S17_003020</name>
</gene>
<dbReference type="EMBL" id="JAUSUB010000013">
    <property type="protein sequence ID" value="MDQ0271132.1"/>
    <property type="molecule type" value="Genomic_DNA"/>
</dbReference>
<evidence type="ECO:0000256" key="1">
    <source>
        <dbReference type="SAM" id="Coils"/>
    </source>
</evidence>
<dbReference type="RefSeq" id="WP_307476109.1">
    <property type="nucleotide sequence ID" value="NZ_JAUSUB010000013.1"/>
</dbReference>
<name>A0ABU0AK39_9BACI</name>
<organism evidence="2 3">
    <name type="scientific">Cytobacillus purgationiresistens</name>
    <dbReference type="NCBI Taxonomy" id="863449"/>
    <lineage>
        <taxon>Bacteria</taxon>
        <taxon>Bacillati</taxon>
        <taxon>Bacillota</taxon>
        <taxon>Bacilli</taxon>
        <taxon>Bacillales</taxon>
        <taxon>Bacillaceae</taxon>
        <taxon>Cytobacillus</taxon>
    </lineage>
</organism>
<keyword evidence="1" id="KW-0175">Coiled coil</keyword>
<evidence type="ECO:0000313" key="3">
    <source>
        <dbReference type="Proteomes" id="UP001238088"/>
    </source>
</evidence>
<accession>A0ABU0AK39</accession>
<sequence>MSKNTELLGVKVKSETKDRISELTEKAKAAGMIEFNGDIYDLFVERFQHDELSTKMEYGADLKELNQITRRINDIFVNLAERNETNLEDLRNQHDNMTIGLNEEIKELKEKNNEIKGLLTEKDNKMKELTELLKVNQERMKELEGVQNGYTERIVEQKSIIDEKEEKIATKNEMISQKEEVISAMKEDIAQNDKLKKDIDSLHTEITVLQQTIASKDEELKKQKESLEFECQKRVFACEQELNKEKAKEIKVIQDHLTKEMNRSQEKYEKVLGEKDKLMNANYELKVTLDREQSDNEKKESVIASKEKEIAELMNKIQQLEASSKKK</sequence>
<proteinExistence type="predicted"/>
<comment type="caution">
    <text evidence="2">The sequence shown here is derived from an EMBL/GenBank/DDBJ whole genome shotgun (WGS) entry which is preliminary data.</text>
</comment>
<feature type="coiled-coil region" evidence="1">
    <location>
        <begin position="87"/>
        <end position="226"/>
    </location>
</feature>
<feature type="coiled-coil region" evidence="1">
    <location>
        <begin position="261"/>
        <end position="323"/>
    </location>
</feature>
<dbReference type="Proteomes" id="UP001238088">
    <property type="component" value="Unassembled WGS sequence"/>
</dbReference>
<reference evidence="2 3" key="1">
    <citation type="submission" date="2023-07" db="EMBL/GenBank/DDBJ databases">
        <title>Genomic Encyclopedia of Type Strains, Phase IV (KMG-IV): sequencing the most valuable type-strain genomes for metagenomic binning, comparative biology and taxonomic classification.</title>
        <authorList>
            <person name="Goeker M."/>
        </authorList>
    </citation>
    <scope>NUCLEOTIDE SEQUENCE [LARGE SCALE GENOMIC DNA]</scope>
    <source>
        <strain evidence="2 3">DSM 23494</strain>
    </source>
</reference>
<keyword evidence="3" id="KW-1185">Reference proteome</keyword>